<evidence type="ECO:0000313" key="3">
    <source>
        <dbReference type="Proteomes" id="UP000325395"/>
    </source>
</evidence>
<feature type="signal peptide" evidence="1">
    <location>
        <begin position="1"/>
        <end position="17"/>
    </location>
</feature>
<feature type="chain" id="PRO_5045631323" evidence="1">
    <location>
        <begin position="18"/>
        <end position="82"/>
    </location>
</feature>
<evidence type="ECO:0000313" key="2">
    <source>
        <dbReference type="EMBL" id="KAE8422613.1"/>
    </source>
</evidence>
<keyword evidence="3" id="KW-1185">Reference proteome</keyword>
<dbReference type="Proteomes" id="UP000325395">
    <property type="component" value="Unassembled WGS sequence"/>
</dbReference>
<proteinExistence type="predicted"/>
<keyword evidence="1" id="KW-0732">Signal</keyword>
<organism evidence="2 3">
    <name type="scientific">Aspergillus pseudocaelatus</name>
    <dbReference type="NCBI Taxonomy" id="1825620"/>
    <lineage>
        <taxon>Eukaryota</taxon>
        <taxon>Fungi</taxon>
        <taxon>Dikarya</taxon>
        <taxon>Ascomycota</taxon>
        <taxon>Pezizomycotina</taxon>
        <taxon>Eurotiomycetes</taxon>
        <taxon>Eurotiomycetidae</taxon>
        <taxon>Eurotiales</taxon>
        <taxon>Aspergillaceae</taxon>
        <taxon>Aspergillus</taxon>
        <taxon>Aspergillus subgen. Circumdati</taxon>
    </lineage>
</organism>
<dbReference type="EMBL" id="ML735693">
    <property type="protein sequence ID" value="KAE8422613.1"/>
    <property type="molecule type" value="Genomic_DNA"/>
</dbReference>
<evidence type="ECO:0000256" key="1">
    <source>
        <dbReference type="SAM" id="SignalP"/>
    </source>
</evidence>
<gene>
    <name evidence="2" type="ORF">BDV36DRAFT_291114</name>
</gene>
<accession>A0ABQ6X183</accession>
<protein>
    <submittedName>
        <fullName evidence="2">Uncharacterized protein</fullName>
    </submittedName>
</protein>
<sequence>MFLGLAFICLLSSGWLTQKANMAQRIMNGGDLDIYDGSTEALKIIAVLELPSRSAGERRNPRKAAAFPSNRVYTWARHGFST</sequence>
<reference evidence="2 3" key="1">
    <citation type="submission" date="2019-04" db="EMBL/GenBank/DDBJ databases">
        <authorList>
            <consortium name="DOE Joint Genome Institute"/>
            <person name="Mondo S."/>
            <person name="Kjaerbolling I."/>
            <person name="Vesth T."/>
            <person name="Frisvad J.C."/>
            <person name="Nybo J.L."/>
            <person name="Theobald S."/>
            <person name="Kildgaard S."/>
            <person name="Isbrandt T."/>
            <person name="Kuo A."/>
            <person name="Sato A."/>
            <person name="Lyhne E.K."/>
            <person name="Kogle M.E."/>
            <person name="Wiebenga A."/>
            <person name="Kun R.S."/>
            <person name="Lubbers R.J."/>
            <person name="Makela M.R."/>
            <person name="Barry K."/>
            <person name="Chovatia M."/>
            <person name="Clum A."/>
            <person name="Daum C."/>
            <person name="Haridas S."/>
            <person name="He G."/>
            <person name="LaButti K."/>
            <person name="Lipzen A."/>
            <person name="Riley R."/>
            <person name="Salamov A."/>
            <person name="Simmons B.A."/>
            <person name="Magnuson J.K."/>
            <person name="Henrissat B."/>
            <person name="Mortensen U.H."/>
            <person name="Larsen T.O."/>
            <person name="Devries R.P."/>
            <person name="Grigoriev I.V."/>
            <person name="Machida M."/>
            <person name="Baker S.E."/>
            <person name="Andersen M.R."/>
            <person name="Cantor M.N."/>
            <person name="Hua S.X."/>
        </authorList>
    </citation>
    <scope>NUCLEOTIDE SEQUENCE [LARGE SCALE GENOMIC DNA]</scope>
    <source>
        <strain evidence="2 3">CBS 117616</strain>
    </source>
</reference>
<name>A0ABQ6X183_9EURO</name>